<feature type="compositionally biased region" description="Basic residues" evidence="1">
    <location>
        <begin position="334"/>
        <end position="344"/>
    </location>
</feature>
<proteinExistence type="predicted"/>
<accession>D9XAG5</accession>
<dbReference type="InterPro" id="IPR046309">
    <property type="entry name" value="DUF6424"/>
</dbReference>
<dbReference type="STRING" id="591159.SSQG_00620"/>
<keyword evidence="3" id="KW-1185">Reference proteome</keyword>
<dbReference type="EMBL" id="GG657757">
    <property type="protein sequence ID" value="EFL30101.1"/>
    <property type="molecule type" value="Genomic_DNA"/>
</dbReference>
<evidence type="ECO:0000256" key="1">
    <source>
        <dbReference type="SAM" id="MobiDB-lite"/>
    </source>
</evidence>
<protein>
    <submittedName>
        <fullName evidence="2">Predicted protein</fullName>
    </submittedName>
</protein>
<gene>
    <name evidence="2" type="ORF">SSQG_00620</name>
</gene>
<sequence length="344" mass="38240">MVHPIRSLLLHLLLRQLLLSSPSRRPRRTMEAEALGARGPAASPRDRCEEVVMARIASAIKSRLPDTIRLAGTHTGNHPWKIQLVEHPGRKESSFFRAAKATAKKILDETSDEDLPYGPRPTGSEHWEMHHGGSLWVKGRDGWRMYRAKAGIEWSMQFCADPEKVDRLRLLAAELVDAFPLTLPALEALGYEEARELLRRPITDADGVEAWTDSLFNSCVPLNHGDHQGVLPRTPGEHHYPWPVKGADYFRYSDFKLWVTLPDGTHGAVAPVGRRGSGDGRVRLLHAPEDSRAAGTLAQAQELREIAVLPSDSPVALEAFEMQTAQADGTQHNGRPRHGGRRHA</sequence>
<dbReference type="eggNOG" id="ENOG503002T">
    <property type="taxonomic scope" value="Bacteria"/>
</dbReference>
<name>D9XAG5_STRVT</name>
<feature type="region of interest" description="Disordered" evidence="1">
    <location>
        <begin position="325"/>
        <end position="344"/>
    </location>
</feature>
<feature type="region of interest" description="Disordered" evidence="1">
    <location>
        <begin position="23"/>
        <end position="43"/>
    </location>
</feature>
<evidence type="ECO:0000313" key="3">
    <source>
        <dbReference type="Proteomes" id="UP000004184"/>
    </source>
</evidence>
<organism evidence="2 3">
    <name type="scientific">Streptomyces viridochromogenes (strain DSM 40736 / JCM 4977 / BCRC 1201 / Tue 494)</name>
    <dbReference type="NCBI Taxonomy" id="591159"/>
    <lineage>
        <taxon>Bacteria</taxon>
        <taxon>Bacillati</taxon>
        <taxon>Actinomycetota</taxon>
        <taxon>Actinomycetes</taxon>
        <taxon>Kitasatosporales</taxon>
        <taxon>Streptomycetaceae</taxon>
        <taxon>Streptomyces</taxon>
    </lineage>
</organism>
<reference evidence="3" key="1">
    <citation type="submission" date="2009-02" db="EMBL/GenBank/DDBJ databases">
        <title>Annotation of Streptomyces viridochromogenes strain DSM 40736.</title>
        <authorList>
            <consortium name="The Broad Institute Genome Sequencing Platform"/>
            <consortium name="Broad Institute Microbial Sequencing Center"/>
            <person name="Fischbach M."/>
            <person name="Godfrey P."/>
            <person name="Ward D."/>
            <person name="Young S."/>
            <person name="Zeng Q."/>
            <person name="Koehrsen M."/>
            <person name="Alvarado L."/>
            <person name="Berlin A.M."/>
            <person name="Bochicchio J."/>
            <person name="Borenstein D."/>
            <person name="Chapman S.B."/>
            <person name="Chen Z."/>
            <person name="Engels R."/>
            <person name="Freedman E."/>
            <person name="Gellesch M."/>
            <person name="Goldberg J."/>
            <person name="Griggs A."/>
            <person name="Gujja S."/>
            <person name="Heilman E.R."/>
            <person name="Heiman D.I."/>
            <person name="Hepburn T.A."/>
            <person name="Howarth C."/>
            <person name="Jen D."/>
            <person name="Larson L."/>
            <person name="Lewis B."/>
            <person name="Mehta T."/>
            <person name="Park D."/>
            <person name="Pearson M."/>
            <person name="Richards J."/>
            <person name="Roberts A."/>
            <person name="Saif S."/>
            <person name="Shea T.D."/>
            <person name="Shenoy N."/>
            <person name="Sisk P."/>
            <person name="Stolte C."/>
            <person name="Sykes S.N."/>
            <person name="Thomson T."/>
            <person name="Walk T."/>
            <person name="White J."/>
            <person name="Yandava C."/>
            <person name="Straight P."/>
            <person name="Clardy J."/>
            <person name="Hung D."/>
            <person name="Kolter R."/>
            <person name="Mekalanos J."/>
            <person name="Walker S."/>
            <person name="Walsh C.T."/>
            <person name="Wieland-Brown L.C."/>
            <person name="Haas B."/>
            <person name="Nusbaum C."/>
            <person name="Birren B."/>
        </authorList>
    </citation>
    <scope>NUCLEOTIDE SEQUENCE [LARGE SCALE GENOMIC DNA]</scope>
    <source>
        <strain evidence="3">DSM 40736 / JCM 4977 / BCRC 1201 / Tue 494</strain>
    </source>
</reference>
<evidence type="ECO:0000313" key="2">
    <source>
        <dbReference type="EMBL" id="EFL30101.1"/>
    </source>
</evidence>
<dbReference type="AlphaFoldDB" id="D9XAG5"/>
<dbReference type="Proteomes" id="UP000004184">
    <property type="component" value="Unassembled WGS sequence"/>
</dbReference>
<dbReference type="HOGENOM" id="CLU_069367_0_0_11"/>
<dbReference type="Pfam" id="PF19988">
    <property type="entry name" value="DUF6424"/>
    <property type="match status" value="1"/>
</dbReference>